<dbReference type="PANTHER" id="PTHR41700:SF1">
    <property type="entry name" value="N-ACETYLTRANSFERASE DOMAIN-CONTAINING PROTEIN"/>
    <property type="match status" value="1"/>
</dbReference>
<dbReference type="Proteomes" id="UP000823485">
    <property type="component" value="Unassembled WGS sequence"/>
</dbReference>
<feature type="domain" description="N-acetyltransferase" evidence="1">
    <location>
        <begin position="2"/>
        <end position="145"/>
    </location>
</feature>
<evidence type="ECO:0000313" key="3">
    <source>
        <dbReference type="Proteomes" id="UP000823485"/>
    </source>
</evidence>
<evidence type="ECO:0000259" key="1">
    <source>
        <dbReference type="PROSITE" id="PS51186"/>
    </source>
</evidence>
<keyword evidence="3" id="KW-1185">Reference proteome</keyword>
<gene>
    <name evidence="2" type="ORF">JOC94_002977</name>
</gene>
<dbReference type="PANTHER" id="PTHR41700">
    <property type="entry name" value="GCN5-RELATED N-ACETYLTRANSFERASE"/>
    <property type="match status" value="1"/>
</dbReference>
<reference evidence="2 3" key="1">
    <citation type="submission" date="2021-01" db="EMBL/GenBank/DDBJ databases">
        <title>Genomic Encyclopedia of Type Strains, Phase IV (KMG-IV): sequencing the most valuable type-strain genomes for metagenomic binning, comparative biology and taxonomic classification.</title>
        <authorList>
            <person name="Goeker M."/>
        </authorList>
    </citation>
    <scope>NUCLEOTIDE SEQUENCE [LARGE SCALE GENOMIC DNA]</scope>
    <source>
        <strain evidence="2 3">DSM 105453</strain>
    </source>
</reference>
<dbReference type="InterPro" id="IPR000182">
    <property type="entry name" value="GNAT_dom"/>
</dbReference>
<accession>A0ABS2RBJ5</accession>
<proteinExistence type="predicted"/>
<dbReference type="InterPro" id="IPR016181">
    <property type="entry name" value="Acyl_CoA_acyltransferase"/>
</dbReference>
<name>A0ABS2RBJ5_9BACI</name>
<dbReference type="RefSeq" id="WP_205179651.1">
    <property type="nucleotide sequence ID" value="NZ_JAFBFH010000020.1"/>
</dbReference>
<dbReference type="CDD" id="cd04301">
    <property type="entry name" value="NAT_SF"/>
    <property type="match status" value="1"/>
</dbReference>
<evidence type="ECO:0000313" key="2">
    <source>
        <dbReference type="EMBL" id="MBM7715966.1"/>
    </source>
</evidence>
<dbReference type="PROSITE" id="PS51186">
    <property type="entry name" value="GNAT"/>
    <property type="match status" value="1"/>
</dbReference>
<sequence length="271" mass="31267">MIEIRTLHTIQELQLIQKLEKKVWGMEPIPIHQTITAVRNGGLMLGAFVDGELVGFSYSFPGYANGNSFLCSHLLGVHPDYQHRGIGKALKEEQKKAALNKGYSLLTWTYDPLESKNAYLNLSKLGAICSTYIENCYGDMNDSLNSGLPSDRFKLEWWVDRQFRLPDGGKEWRIPWEYAQNEMPKLPNIEPHLSEIEDYDLVFVPIPAAFQQMKQQDNMLVINWRMKTRTIFQTLFSKGYVAIALEKEQEGPVHYYKLVKRKLLEAEKHAN</sequence>
<organism evidence="2 3">
    <name type="scientific">Siminovitchia thermophila</name>
    <dbReference type="NCBI Taxonomy" id="1245522"/>
    <lineage>
        <taxon>Bacteria</taxon>
        <taxon>Bacillati</taxon>
        <taxon>Bacillota</taxon>
        <taxon>Bacilli</taxon>
        <taxon>Bacillales</taxon>
        <taxon>Bacillaceae</taxon>
        <taxon>Siminovitchia</taxon>
    </lineage>
</organism>
<comment type="caution">
    <text evidence="2">The sequence shown here is derived from an EMBL/GenBank/DDBJ whole genome shotgun (WGS) entry which is preliminary data.</text>
</comment>
<dbReference type="EMBL" id="JAFBFH010000020">
    <property type="protein sequence ID" value="MBM7715966.1"/>
    <property type="molecule type" value="Genomic_DNA"/>
</dbReference>
<protein>
    <submittedName>
        <fullName evidence="2">GNAT superfamily acetyltransferase</fullName>
    </submittedName>
</protein>
<dbReference type="Pfam" id="PF00583">
    <property type="entry name" value="Acetyltransf_1"/>
    <property type="match status" value="1"/>
</dbReference>
<dbReference type="Gene3D" id="3.40.630.30">
    <property type="match status" value="1"/>
</dbReference>
<dbReference type="SUPFAM" id="SSF55729">
    <property type="entry name" value="Acyl-CoA N-acyltransferases (Nat)"/>
    <property type="match status" value="1"/>
</dbReference>
<dbReference type="InterPro" id="IPR038764">
    <property type="entry name" value="GNAT_N_AcTrfase_prd"/>
</dbReference>